<comment type="caution">
    <text evidence="5">The sequence shown here is derived from an EMBL/GenBank/DDBJ whole genome shotgun (WGS) entry which is preliminary data.</text>
</comment>
<dbReference type="KEGG" id="pdp:PDIP_50790"/>
<protein>
    <recommendedName>
        <fullName evidence="4">CENP-V/GFA domain-containing protein</fullName>
    </recommendedName>
</protein>
<accession>K9FUV1</accession>
<evidence type="ECO:0000259" key="4">
    <source>
        <dbReference type="PROSITE" id="PS51891"/>
    </source>
</evidence>
<dbReference type="EMBL" id="AKCU01000344">
    <property type="protein sequence ID" value="EKV12894.1"/>
    <property type="molecule type" value="Genomic_DNA"/>
</dbReference>
<evidence type="ECO:0000256" key="2">
    <source>
        <dbReference type="ARBA" id="ARBA00022723"/>
    </source>
</evidence>
<comment type="similarity">
    <text evidence="1">Belongs to the Gfa family.</text>
</comment>
<dbReference type="InterPro" id="IPR011057">
    <property type="entry name" value="Mss4-like_sf"/>
</dbReference>
<dbReference type="AlphaFoldDB" id="K9FUV1"/>
<dbReference type="Proteomes" id="UP000009886">
    <property type="component" value="Unassembled WGS sequence"/>
</dbReference>
<evidence type="ECO:0000313" key="6">
    <source>
        <dbReference type="Proteomes" id="UP000009886"/>
    </source>
</evidence>
<dbReference type="VEuPathDB" id="FungiDB:PDIP_50790"/>
<reference evidence="6" key="1">
    <citation type="journal article" date="2012" name="BMC Genomics">
        <title>Genome sequence of the necrotrophic fungus Penicillium digitatum, the main postharvest pathogen of citrus.</title>
        <authorList>
            <person name="Marcet-Houben M."/>
            <person name="Ballester A.-R."/>
            <person name="de la Fuente B."/>
            <person name="Harries E."/>
            <person name="Marcos J.F."/>
            <person name="Gonzalez-Candelas L."/>
            <person name="Gabaldon T."/>
        </authorList>
    </citation>
    <scope>NUCLEOTIDE SEQUENCE [LARGE SCALE GENOMIC DNA]</scope>
    <source>
        <strain evidence="6">Pd1 / CECT 20795</strain>
    </source>
</reference>
<keyword evidence="3" id="KW-0862">Zinc</keyword>
<keyword evidence="2" id="KW-0479">Metal-binding</keyword>
<dbReference type="HOGENOM" id="CLU_2574591_0_0_1"/>
<evidence type="ECO:0000256" key="3">
    <source>
        <dbReference type="ARBA" id="ARBA00022833"/>
    </source>
</evidence>
<dbReference type="PROSITE" id="PS51891">
    <property type="entry name" value="CENP_V_GFA"/>
    <property type="match status" value="1"/>
</dbReference>
<dbReference type="GO" id="GO:0016846">
    <property type="term" value="F:carbon-sulfur lyase activity"/>
    <property type="evidence" value="ECO:0007669"/>
    <property type="project" value="InterPro"/>
</dbReference>
<evidence type="ECO:0000313" key="5">
    <source>
        <dbReference type="EMBL" id="EKV12894.1"/>
    </source>
</evidence>
<dbReference type="InterPro" id="IPR006913">
    <property type="entry name" value="CENP-V/GFA"/>
</dbReference>
<dbReference type="GO" id="GO:0046872">
    <property type="term" value="F:metal ion binding"/>
    <property type="evidence" value="ECO:0007669"/>
    <property type="project" value="UniProtKB-KW"/>
</dbReference>
<sequence length="81" mass="8949">MASGSCRCHCIIYTACTPLTYLVSCHCTTCRKQAGAPYQTWAIFTTDDIRWHVNPTEGQVTNEATRTLCPQCSSTIKAFLA</sequence>
<gene>
    <name evidence="5" type="ORF">PDIP_50790</name>
</gene>
<name>K9FUV1_PEND1</name>
<dbReference type="SUPFAM" id="SSF51316">
    <property type="entry name" value="Mss4-like"/>
    <property type="match status" value="1"/>
</dbReference>
<dbReference type="OrthoDB" id="6329284at2759"/>
<evidence type="ECO:0000256" key="1">
    <source>
        <dbReference type="ARBA" id="ARBA00005495"/>
    </source>
</evidence>
<feature type="domain" description="CENP-V/GFA" evidence="4">
    <location>
        <begin position="2"/>
        <end position="81"/>
    </location>
</feature>
<proteinExistence type="inferred from homology"/>
<dbReference type="Pfam" id="PF04828">
    <property type="entry name" value="GFA"/>
    <property type="match status" value="1"/>
</dbReference>
<dbReference type="Gene3D" id="3.90.1590.10">
    <property type="entry name" value="glutathione-dependent formaldehyde- activating enzyme (gfa)"/>
    <property type="match status" value="1"/>
</dbReference>
<organism evidence="5 6">
    <name type="scientific">Penicillium digitatum (strain Pd1 / CECT 20795)</name>
    <name type="common">Green mold</name>
    <dbReference type="NCBI Taxonomy" id="1170230"/>
    <lineage>
        <taxon>Eukaryota</taxon>
        <taxon>Fungi</taxon>
        <taxon>Dikarya</taxon>
        <taxon>Ascomycota</taxon>
        <taxon>Pezizomycotina</taxon>
        <taxon>Eurotiomycetes</taxon>
        <taxon>Eurotiomycetidae</taxon>
        <taxon>Eurotiales</taxon>
        <taxon>Aspergillaceae</taxon>
        <taxon>Penicillium</taxon>
    </lineage>
</organism>